<gene>
    <name evidence="1" type="ORF">FAA86_18765</name>
</gene>
<reference evidence="1 2" key="1">
    <citation type="submission" date="2019-04" db="EMBL/GenBank/DDBJ databases">
        <title>genome sequence of strain W3.</title>
        <authorList>
            <person name="Gao J."/>
            <person name="Sun J."/>
        </authorList>
    </citation>
    <scope>NUCLEOTIDE SEQUENCE [LARGE SCALE GENOMIC DNA]</scope>
    <source>
        <strain evidence="1 2">W3</strain>
    </source>
</reference>
<organism evidence="1 2">
    <name type="scientific">Rhizobium rosettiformans W3</name>
    <dbReference type="NCBI Taxonomy" id="538378"/>
    <lineage>
        <taxon>Bacteria</taxon>
        <taxon>Pseudomonadati</taxon>
        <taxon>Pseudomonadota</taxon>
        <taxon>Alphaproteobacteria</taxon>
        <taxon>Hyphomicrobiales</taxon>
        <taxon>Rhizobiaceae</taxon>
        <taxon>Rhizobium/Agrobacterium group</taxon>
        <taxon>Rhizobium</taxon>
    </lineage>
</organism>
<dbReference type="Proteomes" id="UP000307378">
    <property type="component" value="Unassembled WGS sequence"/>
</dbReference>
<evidence type="ECO:0000313" key="2">
    <source>
        <dbReference type="Proteomes" id="UP000307378"/>
    </source>
</evidence>
<protein>
    <submittedName>
        <fullName evidence="1">Uncharacterized protein</fullName>
    </submittedName>
</protein>
<dbReference type="RefSeq" id="WP_136542640.1">
    <property type="nucleotide sequence ID" value="NZ_STGU01000012.1"/>
</dbReference>
<dbReference type="AlphaFoldDB" id="A0A4S8PYR9"/>
<dbReference type="EMBL" id="STGU01000012">
    <property type="protein sequence ID" value="THV32934.1"/>
    <property type="molecule type" value="Genomic_DNA"/>
</dbReference>
<sequence length="169" mass="19083">MSINITRNRFAFDKALEVRPAGLTNDEYRVAVDKVIPLAQLDPYWEKGTSGTNGFPQGFAAVVIIEPLTKYWRDNPYYQNPFEYSYFNVELKTRGSGLSIVSTELLREGLNALGITRGNILRGIEELKYSGDKLEDLALTIRVSLNSSYDEEGVEHLIKHSSYFAPLGR</sequence>
<evidence type="ECO:0000313" key="1">
    <source>
        <dbReference type="EMBL" id="THV32934.1"/>
    </source>
</evidence>
<name>A0A4S8PYR9_9HYPH</name>
<comment type="caution">
    <text evidence="1">The sequence shown here is derived from an EMBL/GenBank/DDBJ whole genome shotgun (WGS) entry which is preliminary data.</text>
</comment>
<accession>A0A4S8PYR9</accession>
<proteinExistence type="predicted"/>